<protein>
    <submittedName>
        <fullName evidence="1">Uncharacterized protein</fullName>
    </submittedName>
</protein>
<dbReference type="EMBL" id="GIFC01008769">
    <property type="protein sequence ID" value="MXU90852.1"/>
    <property type="molecule type" value="Transcribed_RNA"/>
</dbReference>
<accession>A0A6B0UME4</accession>
<organism evidence="1">
    <name type="scientific">Ixodes ricinus</name>
    <name type="common">Common tick</name>
    <name type="synonym">Acarus ricinus</name>
    <dbReference type="NCBI Taxonomy" id="34613"/>
    <lineage>
        <taxon>Eukaryota</taxon>
        <taxon>Metazoa</taxon>
        <taxon>Ecdysozoa</taxon>
        <taxon>Arthropoda</taxon>
        <taxon>Chelicerata</taxon>
        <taxon>Arachnida</taxon>
        <taxon>Acari</taxon>
        <taxon>Parasitiformes</taxon>
        <taxon>Ixodida</taxon>
        <taxon>Ixodoidea</taxon>
        <taxon>Ixodidae</taxon>
        <taxon>Ixodinae</taxon>
        <taxon>Ixodes</taxon>
    </lineage>
</organism>
<name>A0A6B0UME4_IXORI</name>
<dbReference type="AlphaFoldDB" id="A0A6B0UME4"/>
<reference evidence="1" key="1">
    <citation type="submission" date="2019-12" db="EMBL/GenBank/DDBJ databases">
        <title>An insight into the sialome of adult female Ixodes ricinus ticks feeding for 6 days.</title>
        <authorList>
            <person name="Perner J."/>
            <person name="Ribeiro J.M.C."/>
        </authorList>
    </citation>
    <scope>NUCLEOTIDE SEQUENCE</scope>
    <source>
        <strain evidence="1">Semi-engorged</strain>
        <tissue evidence="1">Salivary glands</tissue>
    </source>
</reference>
<proteinExistence type="predicted"/>
<sequence>MAMISTSGLRLILGRVRAAPPAFRRPSFLEPRSRTELPLRVSSTTSTTLSVCWTPTMLSPLRYSTFGVACDTQPAATTFFPCRSPASMAPLKWSSAGFFTVQLLSNHRSALDASSTME</sequence>
<evidence type="ECO:0000313" key="1">
    <source>
        <dbReference type="EMBL" id="MXU90852.1"/>
    </source>
</evidence>